<evidence type="ECO:0000256" key="4">
    <source>
        <dbReference type="ARBA" id="ARBA00022989"/>
    </source>
</evidence>
<comment type="caution">
    <text evidence="9">The sequence shown here is derived from an EMBL/GenBank/DDBJ whole genome shotgun (WGS) entry which is preliminary data.</text>
</comment>
<keyword evidence="10" id="KW-1185">Reference proteome</keyword>
<keyword evidence="7" id="KW-0813">Transport</keyword>
<comment type="function">
    <text evidence="7">Part of the twin-arginine translocation (Tat) system that transports large folded proteins containing a characteristic twin-arginine motif in their signal peptide across membranes. Together with TatB, TatC is part of a receptor directly interacting with Tat signal peptides.</text>
</comment>
<sequence>MTVLAPDVVGDSASTTRAGTSTGMPLSSHLREARTRSLRAVAALLIGVAVGYLLSDQVMEIVRAPITALAESRDASLNYDSITGAFDLKLKIALFGGIALSSPVWMYELFAFLAPGLNRREKKYTFGFLAASVPLFASGCVAGFLLFPHMVEMLAGFASTEDSTLLQASYYVDFILKIVLATGVAFVLPVFLVMLNLLGILPARSIARSWRIVVVAIVLFSAIVTPAADVLSMFLIAVPMTALFLVALVIAWLHDRAASRRLSAISADISRATEE</sequence>
<feature type="transmembrane region" description="Helical" evidence="7">
    <location>
        <begin position="92"/>
        <end position="114"/>
    </location>
</feature>
<organism evidence="9 10">
    <name type="scientific">Microbacterium phyllosphaerae</name>
    <dbReference type="NCBI Taxonomy" id="124798"/>
    <lineage>
        <taxon>Bacteria</taxon>
        <taxon>Bacillati</taxon>
        <taxon>Actinomycetota</taxon>
        <taxon>Actinomycetes</taxon>
        <taxon>Micrococcales</taxon>
        <taxon>Microbacteriaceae</taxon>
        <taxon>Microbacterium</taxon>
    </lineage>
</organism>
<feature type="transmembrane region" description="Helical" evidence="7">
    <location>
        <begin position="234"/>
        <end position="253"/>
    </location>
</feature>
<comment type="subunit">
    <text evidence="7">The Tat system comprises two distinct complexes: a TatABC complex, containing multiple copies of TatA, TatB and TatC subunits, and a separate TatA complex, containing only TatA subunits. Substrates initially bind to the TatABC complex, which probably triggers association of the separate TatA complex to form the active translocon.</text>
</comment>
<feature type="transmembrane region" description="Helical" evidence="7">
    <location>
        <begin position="174"/>
        <end position="198"/>
    </location>
</feature>
<evidence type="ECO:0000256" key="3">
    <source>
        <dbReference type="ARBA" id="ARBA00022927"/>
    </source>
</evidence>
<dbReference type="Pfam" id="PF00902">
    <property type="entry name" value="TatC"/>
    <property type="match status" value="1"/>
</dbReference>
<feature type="compositionally biased region" description="Low complexity" evidence="8">
    <location>
        <begin position="12"/>
        <end position="23"/>
    </location>
</feature>
<dbReference type="NCBIfam" id="TIGR00945">
    <property type="entry name" value="tatC"/>
    <property type="match status" value="1"/>
</dbReference>
<dbReference type="PRINTS" id="PR01840">
    <property type="entry name" value="TATCFAMILY"/>
</dbReference>
<keyword evidence="4 7" id="KW-1133">Transmembrane helix</keyword>
<evidence type="ECO:0000256" key="1">
    <source>
        <dbReference type="ARBA" id="ARBA00004141"/>
    </source>
</evidence>
<dbReference type="InterPro" id="IPR002033">
    <property type="entry name" value="TatC"/>
</dbReference>
<reference evidence="9 10" key="1">
    <citation type="submission" date="2021-03" db="EMBL/GenBank/DDBJ databases">
        <title>Sequencing the genomes of 1000 actinobacteria strains.</title>
        <authorList>
            <person name="Klenk H.-P."/>
        </authorList>
    </citation>
    <scope>NUCLEOTIDE SEQUENCE [LARGE SCALE GENOMIC DNA]</scope>
    <source>
        <strain evidence="9 10">DSM 13468</strain>
    </source>
</reference>
<keyword evidence="7" id="KW-1003">Cell membrane</keyword>
<dbReference type="PANTHER" id="PTHR30371">
    <property type="entry name" value="SEC-INDEPENDENT PROTEIN TRANSLOCASE PROTEIN TATC"/>
    <property type="match status" value="1"/>
</dbReference>
<accession>A0ABS4WN41</accession>
<feature type="transmembrane region" description="Helical" evidence="7">
    <location>
        <begin position="210"/>
        <end position="228"/>
    </location>
</feature>
<dbReference type="RefSeq" id="WP_307803550.1">
    <property type="nucleotide sequence ID" value="NZ_BAAAIO010000001.1"/>
</dbReference>
<keyword evidence="2 7" id="KW-0812">Transmembrane</keyword>
<evidence type="ECO:0000313" key="10">
    <source>
        <dbReference type="Proteomes" id="UP000703720"/>
    </source>
</evidence>
<name>A0ABS4WN41_9MICO</name>
<keyword evidence="6 7" id="KW-0472">Membrane</keyword>
<gene>
    <name evidence="7" type="primary">tatC</name>
    <name evidence="9" type="ORF">JOF42_001117</name>
</gene>
<feature type="region of interest" description="Disordered" evidence="8">
    <location>
        <begin position="1"/>
        <end position="26"/>
    </location>
</feature>
<evidence type="ECO:0000256" key="5">
    <source>
        <dbReference type="ARBA" id="ARBA00023010"/>
    </source>
</evidence>
<keyword evidence="3 7" id="KW-0653">Protein transport</keyword>
<evidence type="ECO:0000256" key="6">
    <source>
        <dbReference type="ARBA" id="ARBA00023136"/>
    </source>
</evidence>
<comment type="similarity">
    <text evidence="7">Belongs to the TatC family.</text>
</comment>
<proteinExistence type="inferred from homology"/>
<protein>
    <recommendedName>
        <fullName evidence="7">Sec-independent protein translocase protein TatC</fullName>
    </recommendedName>
</protein>
<dbReference type="HAMAP" id="MF_00902">
    <property type="entry name" value="TatC"/>
    <property type="match status" value="1"/>
</dbReference>
<keyword evidence="5 7" id="KW-0811">Translocation</keyword>
<evidence type="ECO:0000256" key="8">
    <source>
        <dbReference type="SAM" id="MobiDB-lite"/>
    </source>
</evidence>
<evidence type="ECO:0000256" key="7">
    <source>
        <dbReference type="HAMAP-Rule" id="MF_00902"/>
    </source>
</evidence>
<evidence type="ECO:0000256" key="2">
    <source>
        <dbReference type="ARBA" id="ARBA00022692"/>
    </source>
</evidence>
<dbReference type="EMBL" id="JAGIOA010000001">
    <property type="protein sequence ID" value="MBP2377622.1"/>
    <property type="molecule type" value="Genomic_DNA"/>
</dbReference>
<feature type="transmembrane region" description="Helical" evidence="7">
    <location>
        <begin position="37"/>
        <end position="55"/>
    </location>
</feature>
<dbReference type="PANTHER" id="PTHR30371:SF0">
    <property type="entry name" value="SEC-INDEPENDENT PROTEIN TRANSLOCASE PROTEIN TATC, CHLOROPLASTIC-RELATED"/>
    <property type="match status" value="1"/>
</dbReference>
<feature type="transmembrane region" description="Helical" evidence="7">
    <location>
        <begin position="126"/>
        <end position="147"/>
    </location>
</feature>
<dbReference type="Proteomes" id="UP000703720">
    <property type="component" value="Unassembled WGS sequence"/>
</dbReference>
<evidence type="ECO:0000313" key="9">
    <source>
        <dbReference type="EMBL" id="MBP2377622.1"/>
    </source>
</evidence>
<comment type="subcellular location">
    <subcellularLocation>
        <location evidence="7">Cell membrane</location>
        <topology evidence="7">Multi-pass membrane protein</topology>
    </subcellularLocation>
    <subcellularLocation>
        <location evidence="1">Membrane</location>
        <topology evidence="1">Multi-pass membrane protein</topology>
    </subcellularLocation>
</comment>